<reference evidence="1" key="1">
    <citation type="journal article" date="2021" name="Microb. Physiol.">
        <title>Proteogenomic Insights into the Physiology of Marine, Sulfate-Reducing, Filamentous Desulfonema limicola and Desulfonema magnum.</title>
        <authorList>
            <person name="Schnaars V."/>
            <person name="Wohlbrand L."/>
            <person name="Scheve S."/>
            <person name="Hinrichs C."/>
            <person name="Reinhardt R."/>
            <person name="Rabus R."/>
        </authorList>
    </citation>
    <scope>NUCLEOTIDE SEQUENCE</scope>
    <source>
        <strain evidence="1">4be13</strain>
    </source>
</reference>
<accession>A0A975BJC7</accession>
<evidence type="ECO:0000313" key="2">
    <source>
        <dbReference type="Proteomes" id="UP000663722"/>
    </source>
</evidence>
<protein>
    <submittedName>
        <fullName evidence="1">Uncharacterized protein</fullName>
    </submittedName>
</protein>
<name>A0A975BJC7_9BACT</name>
<dbReference type="EMBL" id="CP061800">
    <property type="protein sequence ID" value="QTA86155.1"/>
    <property type="molecule type" value="Genomic_DNA"/>
</dbReference>
<sequence length="121" mass="13946">MSSSVQINIPNELAARLNRLEFQIPQIIELGLREFNASAQAGYKGCADILELLADLPEPEKIIELRPSEHLQRRISQLLEKNRTEGLTEAEEQEWEHYQYLEHLVRIAKAKALLKLRKCGQ</sequence>
<keyword evidence="2" id="KW-1185">Reference proteome</keyword>
<dbReference type="AlphaFoldDB" id="A0A975BJC7"/>
<evidence type="ECO:0000313" key="1">
    <source>
        <dbReference type="EMBL" id="QTA86155.1"/>
    </source>
</evidence>
<dbReference type="KEGG" id="dmm:dnm_021760"/>
<gene>
    <name evidence="1" type="ORF">dnm_021760</name>
</gene>
<organism evidence="1 2">
    <name type="scientific">Desulfonema magnum</name>
    <dbReference type="NCBI Taxonomy" id="45655"/>
    <lineage>
        <taxon>Bacteria</taxon>
        <taxon>Pseudomonadati</taxon>
        <taxon>Thermodesulfobacteriota</taxon>
        <taxon>Desulfobacteria</taxon>
        <taxon>Desulfobacterales</taxon>
        <taxon>Desulfococcaceae</taxon>
        <taxon>Desulfonema</taxon>
    </lineage>
</organism>
<dbReference type="Proteomes" id="UP000663722">
    <property type="component" value="Chromosome"/>
</dbReference>
<dbReference type="RefSeq" id="WP_207681914.1">
    <property type="nucleotide sequence ID" value="NZ_CP061800.1"/>
</dbReference>
<proteinExistence type="predicted"/>